<organism evidence="3 4">
    <name type="scientific">Eragrostis curvula</name>
    <name type="common">weeping love grass</name>
    <dbReference type="NCBI Taxonomy" id="38414"/>
    <lineage>
        <taxon>Eukaryota</taxon>
        <taxon>Viridiplantae</taxon>
        <taxon>Streptophyta</taxon>
        <taxon>Embryophyta</taxon>
        <taxon>Tracheophyta</taxon>
        <taxon>Spermatophyta</taxon>
        <taxon>Magnoliopsida</taxon>
        <taxon>Liliopsida</taxon>
        <taxon>Poales</taxon>
        <taxon>Poaceae</taxon>
        <taxon>PACMAD clade</taxon>
        <taxon>Chloridoideae</taxon>
        <taxon>Eragrostideae</taxon>
        <taxon>Eragrostidinae</taxon>
        <taxon>Eragrostis</taxon>
    </lineage>
</organism>
<dbReference type="SMART" id="SM00513">
    <property type="entry name" value="SAP"/>
    <property type="match status" value="2"/>
</dbReference>
<keyword evidence="4" id="KW-1185">Reference proteome</keyword>
<dbReference type="AlphaFoldDB" id="A0A5J9WSH8"/>
<evidence type="ECO:0000256" key="1">
    <source>
        <dbReference type="SAM" id="MobiDB-lite"/>
    </source>
</evidence>
<sequence>SLRLTAKWPHHDRLTGSTGQPLDRGLAVPPAPLPRRRGTPGPTTTPGHQFRSGPALPHIDRAARLREPPTHATPPRRRRRLRRASRDRELGRSRPSLSPAGAAPGMDFAGMTRRELQALCREHRLSARGSKDDLAASLAGALSAMAADAADKVVEVVPGKGCLKRKSDGRSDGSSRAAKKVTFIFKENEEAGEALVAAQVSGGCNATPDMDFTGMTRRELNALCREHGLSTRGSTANLAASLADTLSAPAAVASAEKVVEVVVVKGCMKRSRDGRSNSSSRATKKVTFIFKEKEEAGETPVAAQVNRRGRPWECVETDARKRGASNGNAAGVVCPDARVTRSRTNAVNLRVGSSGIGRHNNILEEETAMIGATIASASAQAGVSRRSTRKSTSCTAADTRIQSQNDPAEEEGEVIGEVGHTKLERRTAGKHKARETLPATAVSGRGRRYKCSEEHGRSSSSAEGVTGEVDGDARETRSKKKVSNLHADSGVESRDILLVEAGDKEEVVRKAVDTKWKQRAPLSAENVAANTHAGISHRSTRSSSLSADDVKLCSVVEKKRGRKAGDCEDEMISVDKKAAEVQDFATSESPVVIESKRSQRKREYCKVDVQKSAKLAISSRVTRSCSVNVAVALPIVIENKRNRKTETVHQDRMVPAVSESDVHRNNAPVTRSLRNKALQNNNTMLEETHIVKKLEKKRQPRGRAIGKHQQFASSVEEKGQAAIPCKSPPLLENARGDEFQNSKFEDAGKRPPVRRSTRNRAVAG</sequence>
<evidence type="ECO:0000313" key="4">
    <source>
        <dbReference type="Proteomes" id="UP000324897"/>
    </source>
</evidence>
<protein>
    <recommendedName>
        <fullName evidence="2">SAP domain-containing protein</fullName>
    </recommendedName>
</protein>
<dbReference type="EMBL" id="RWGY01000002">
    <property type="protein sequence ID" value="TVU51061.1"/>
    <property type="molecule type" value="Genomic_DNA"/>
</dbReference>
<feature type="non-terminal residue" evidence="3">
    <location>
        <position position="1"/>
    </location>
</feature>
<feature type="compositionally biased region" description="Basic residues" evidence="1">
    <location>
        <begin position="74"/>
        <end position="83"/>
    </location>
</feature>
<dbReference type="OrthoDB" id="676620at2759"/>
<evidence type="ECO:0000259" key="2">
    <source>
        <dbReference type="PROSITE" id="PS50800"/>
    </source>
</evidence>
<dbReference type="InterPro" id="IPR003034">
    <property type="entry name" value="SAP_dom"/>
</dbReference>
<dbReference type="Proteomes" id="UP000324897">
    <property type="component" value="Chromosome 6"/>
</dbReference>
<dbReference type="PROSITE" id="PS50800">
    <property type="entry name" value="SAP"/>
    <property type="match status" value="1"/>
</dbReference>
<feature type="domain" description="SAP" evidence="2">
    <location>
        <begin position="212"/>
        <end position="246"/>
    </location>
</feature>
<comment type="caution">
    <text evidence="3">The sequence shown here is derived from an EMBL/GenBank/DDBJ whole genome shotgun (WGS) entry which is preliminary data.</text>
</comment>
<evidence type="ECO:0000313" key="3">
    <source>
        <dbReference type="EMBL" id="TVU51061.1"/>
    </source>
</evidence>
<name>A0A5J9WSH8_9POAL</name>
<feature type="compositionally biased region" description="Basic residues" evidence="1">
    <location>
        <begin position="696"/>
        <end position="706"/>
    </location>
</feature>
<gene>
    <name evidence="3" type="ORF">EJB05_02466</name>
</gene>
<feature type="compositionally biased region" description="Basic and acidic residues" evidence="1">
    <location>
        <begin position="58"/>
        <end position="69"/>
    </location>
</feature>
<feature type="compositionally biased region" description="Basic and acidic residues" evidence="1">
    <location>
        <begin position="734"/>
        <end position="749"/>
    </location>
</feature>
<accession>A0A5J9WSH8</accession>
<feature type="region of interest" description="Disordered" evidence="1">
    <location>
        <begin position="383"/>
        <end position="486"/>
    </location>
</feature>
<feature type="region of interest" description="Disordered" evidence="1">
    <location>
        <begin position="1"/>
        <end position="107"/>
    </location>
</feature>
<reference evidence="3 4" key="1">
    <citation type="journal article" date="2019" name="Sci. Rep.">
        <title>A high-quality genome of Eragrostis curvula grass provides insights into Poaceae evolution and supports new strategies to enhance forage quality.</title>
        <authorList>
            <person name="Carballo J."/>
            <person name="Santos B.A.C.M."/>
            <person name="Zappacosta D."/>
            <person name="Garbus I."/>
            <person name="Selva J.P."/>
            <person name="Gallo C.A."/>
            <person name="Diaz A."/>
            <person name="Albertini E."/>
            <person name="Caccamo M."/>
            <person name="Echenique V."/>
        </authorList>
    </citation>
    <scope>NUCLEOTIDE SEQUENCE [LARGE SCALE GENOMIC DNA]</scope>
    <source>
        <strain evidence="4">cv. Victoria</strain>
        <tissue evidence="3">Leaf</tissue>
    </source>
</reference>
<feature type="region of interest" description="Disordered" evidence="1">
    <location>
        <begin position="696"/>
        <end position="764"/>
    </location>
</feature>
<proteinExistence type="predicted"/>
<dbReference type="Gramene" id="TVU51061">
    <property type="protein sequence ID" value="TVU51061"/>
    <property type="gene ID" value="EJB05_02466"/>
</dbReference>